<feature type="region of interest" description="Disordered" evidence="1">
    <location>
        <begin position="159"/>
        <end position="179"/>
    </location>
</feature>
<proteinExistence type="predicted"/>
<dbReference type="GO" id="GO:0030246">
    <property type="term" value="F:carbohydrate binding"/>
    <property type="evidence" value="ECO:0007669"/>
    <property type="project" value="InterPro"/>
</dbReference>
<keyword evidence="5" id="KW-1185">Reference proteome</keyword>
<dbReference type="RefSeq" id="WP_108383464.1">
    <property type="nucleotide sequence ID" value="NZ_CP028858.1"/>
</dbReference>
<evidence type="ECO:0000256" key="2">
    <source>
        <dbReference type="SAM" id="Phobius"/>
    </source>
</evidence>
<dbReference type="EMBL" id="CP028858">
    <property type="protein sequence ID" value="AWB28181.1"/>
    <property type="molecule type" value="Genomic_DNA"/>
</dbReference>
<feature type="compositionally biased region" description="Low complexity" evidence="1">
    <location>
        <begin position="159"/>
        <end position="175"/>
    </location>
</feature>
<dbReference type="SUPFAM" id="SSF49384">
    <property type="entry name" value="Carbohydrate-binding domain"/>
    <property type="match status" value="1"/>
</dbReference>
<keyword evidence="2" id="KW-0472">Membrane</keyword>
<keyword evidence="2" id="KW-1133">Transmembrane helix</keyword>
<protein>
    <recommendedName>
        <fullName evidence="3">Cohesin domain-containing protein</fullName>
    </recommendedName>
</protein>
<dbReference type="InterPro" id="IPR008965">
    <property type="entry name" value="CBM2/CBM3_carb-bd_dom_sf"/>
</dbReference>
<feature type="domain" description="Cohesin" evidence="3">
    <location>
        <begin position="26"/>
        <end position="114"/>
    </location>
</feature>
<evidence type="ECO:0000313" key="4">
    <source>
        <dbReference type="EMBL" id="AWB28181.1"/>
    </source>
</evidence>
<dbReference type="Gene3D" id="2.60.40.680">
    <property type="match status" value="1"/>
</dbReference>
<name>A0A2R4X2Z7_9EURY</name>
<evidence type="ECO:0000259" key="3">
    <source>
        <dbReference type="Pfam" id="PF00963"/>
    </source>
</evidence>
<evidence type="ECO:0000256" key="1">
    <source>
        <dbReference type="SAM" id="MobiDB-lite"/>
    </source>
</evidence>
<dbReference type="Pfam" id="PF00963">
    <property type="entry name" value="Cohesin"/>
    <property type="match status" value="1"/>
</dbReference>
<feature type="transmembrane region" description="Helical" evidence="2">
    <location>
        <begin position="183"/>
        <end position="204"/>
    </location>
</feature>
<organism evidence="4 5">
    <name type="scientific">Halococcoides cellulosivorans</name>
    <dbReference type="NCBI Taxonomy" id="1679096"/>
    <lineage>
        <taxon>Archaea</taxon>
        <taxon>Methanobacteriati</taxon>
        <taxon>Methanobacteriota</taxon>
        <taxon>Stenosarchaea group</taxon>
        <taxon>Halobacteria</taxon>
        <taxon>Halobacteriales</taxon>
        <taxon>Haloarculaceae</taxon>
        <taxon>Halococcoides</taxon>
    </lineage>
</organism>
<dbReference type="AlphaFoldDB" id="A0A2R4X2Z7"/>
<keyword evidence="2" id="KW-0812">Transmembrane</keyword>
<dbReference type="GO" id="GO:0000272">
    <property type="term" value="P:polysaccharide catabolic process"/>
    <property type="evidence" value="ECO:0007669"/>
    <property type="project" value="InterPro"/>
</dbReference>
<gene>
    <name evidence="4" type="ORF">HARCEL1_10920</name>
</gene>
<dbReference type="Proteomes" id="UP000244727">
    <property type="component" value="Chromosome"/>
</dbReference>
<reference evidence="4 5" key="1">
    <citation type="submission" date="2018-04" db="EMBL/GenBank/DDBJ databases">
        <title>Halococcoides cellulosivorans gen. nov., sp. nov., an extremely halophilic cellulose-utilizing haloarchaeon from hypersaline lakes.</title>
        <authorList>
            <person name="Sorokin D.Y."/>
            <person name="Toshchakov S.V."/>
            <person name="Samarov N.I."/>
            <person name="Korzhenkov A."/>
            <person name="Kublanov I.V."/>
        </authorList>
    </citation>
    <scope>NUCLEOTIDE SEQUENCE [LARGE SCALE GENOMIC DNA]</scope>
    <source>
        <strain evidence="4 5">HArcel1</strain>
    </source>
</reference>
<dbReference type="KEGG" id="harc:HARCEL1_10920"/>
<sequence>MSRRSIAVTLVVVAVLAPSVAGAQTAVSVGNATGAPGETVTVPVAITDATVASYQVRIEYNASVLAVESVSGVDLGDPVVAGDDGVLQVTQTRSDGVTDPVVARVTFEVIGPSETPSTLWIAPSATKAFAPNGTELSITEYRHGQVRVGSAAPTSQAVASSTATAATTTPSAGPSEKASGSPVLWIVGALVGGVLLGALVVLAIGRWT</sequence>
<accession>A0A2R4X2Z7</accession>
<dbReference type="InterPro" id="IPR002102">
    <property type="entry name" value="Cohesin_dom"/>
</dbReference>
<evidence type="ECO:0000313" key="5">
    <source>
        <dbReference type="Proteomes" id="UP000244727"/>
    </source>
</evidence>
<dbReference type="GeneID" id="36513025"/>